<feature type="transmembrane region" description="Helical" evidence="5">
    <location>
        <begin position="166"/>
        <end position="185"/>
    </location>
</feature>
<dbReference type="Gene3D" id="1.20.1250.20">
    <property type="entry name" value="MFS general substrate transporter like domains"/>
    <property type="match status" value="2"/>
</dbReference>
<keyword evidence="2 5" id="KW-0812">Transmembrane</keyword>
<gene>
    <name evidence="6" type="ORF">FSB_LOCUS55870</name>
</gene>
<dbReference type="GO" id="GO:0016020">
    <property type="term" value="C:membrane"/>
    <property type="evidence" value="ECO:0007669"/>
    <property type="project" value="UniProtKB-SubCell"/>
</dbReference>
<name>A0A2N9ITY7_FAGSY</name>
<dbReference type="AlphaFoldDB" id="A0A2N9ITY7"/>
<evidence type="ECO:0000256" key="3">
    <source>
        <dbReference type="ARBA" id="ARBA00022989"/>
    </source>
</evidence>
<dbReference type="GO" id="GO:0022857">
    <property type="term" value="F:transmembrane transporter activity"/>
    <property type="evidence" value="ECO:0007669"/>
    <property type="project" value="InterPro"/>
</dbReference>
<proteinExistence type="predicted"/>
<sequence length="286" mass="32125">MALKVLSALDTAKTQLYHFKAIIIAGMGLFTDSYDLFCIPPIMRLIGRVYYENESKDYEIPPAIVSTMVAIALVGTAIGQVVFGRLGDKMGRRRVYGVALIIMVISSFGCGFSVCSTRPQGSVFFRVFNAGVWDLGCFSRHDGGVQKFDRASNVSPNGWTPDTADFAWRLILMLGAIPAAITFYWRMMMPETARFTALVEQNVLQAAMDMEKQQPLQSHVYIRHLPKEKLNAYQDAFEVAKLQAIIAACSTIPGYWFTVYFIDRVGRVKIQMMGFFFMEFPVPLGR</sequence>
<comment type="subcellular location">
    <subcellularLocation>
        <location evidence="1">Membrane</location>
        <topology evidence="1">Multi-pass membrane protein</topology>
    </subcellularLocation>
</comment>
<evidence type="ECO:0000256" key="1">
    <source>
        <dbReference type="ARBA" id="ARBA00004141"/>
    </source>
</evidence>
<dbReference type="SUPFAM" id="SSF103473">
    <property type="entry name" value="MFS general substrate transporter"/>
    <property type="match status" value="2"/>
</dbReference>
<reference evidence="6" key="1">
    <citation type="submission" date="2018-02" db="EMBL/GenBank/DDBJ databases">
        <authorList>
            <person name="Cohen D.B."/>
            <person name="Kent A.D."/>
        </authorList>
    </citation>
    <scope>NUCLEOTIDE SEQUENCE</scope>
</reference>
<evidence type="ECO:0000256" key="2">
    <source>
        <dbReference type="ARBA" id="ARBA00022692"/>
    </source>
</evidence>
<protein>
    <recommendedName>
        <fullName evidence="7">Major facilitator superfamily (MFS) profile domain-containing protein</fullName>
    </recommendedName>
</protein>
<dbReference type="EMBL" id="OIVN01006215">
    <property type="protein sequence ID" value="SPD27988.1"/>
    <property type="molecule type" value="Genomic_DNA"/>
</dbReference>
<feature type="transmembrane region" description="Helical" evidence="5">
    <location>
        <begin position="63"/>
        <end position="83"/>
    </location>
</feature>
<evidence type="ECO:0000256" key="4">
    <source>
        <dbReference type="ARBA" id="ARBA00023136"/>
    </source>
</evidence>
<dbReference type="PANTHER" id="PTHR24064">
    <property type="entry name" value="SOLUTE CARRIER FAMILY 22 MEMBER"/>
    <property type="match status" value="1"/>
</dbReference>
<organism evidence="6">
    <name type="scientific">Fagus sylvatica</name>
    <name type="common">Beechnut</name>
    <dbReference type="NCBI Taxonomy" id="28930"/>
    <lineage>
        <taxon>Eukaryota</taxon>
        <taxon>Viridiplantae</taxon>
        <taxon>Streptophyta</taxon>
        <taxon>Embryophyta</taxon>
        <taxon>Tracheophyta</taxon>
        <taxon>Spermatophyta</taxon>
        <taxon>Magnoliopsida</taxon>
        <taxon>eudicotyledons</taxon>
        <taxon>Gunneridae</taxon>
        <taxon>Pentapetalae</taxon>
        <taxon>rosids</taxon>
        <taxon>fabids</taxon>
        <taxon>Fagales</taxon>
        <taxon>Fagaceae</taxon>
        <taxon>Fagus</taxon>
    </lineage>
</organism>
<dbReference type="InterPro" id="IPR036259">
    <property type="entry name" value="MFS_trans_sf"/>
</dbReference>
<evidence type="ECO:0008006" key="7">
    <source>
        <dbReference type="Google" id="ProtNLM"/>
    </source>
</evidence>
<feature type="transmembrane region" description="Helical" evidence="5">
    <location>
        <begin position="21"/>
        <end position="43"/>
    </location>
</feature>
<accession>A0A2N9ITY7</accession>
<dbReference type="InterPro" id="IPR011701">
    <property type="entry name" value="MFS"/>
</dbReference>
<feature type="transmembrane region" description="Helical" evidence="5">
    <location>
        <begin position="95"/>
        <end position="114"/>
    </location>
</feature>
<dbReference type="Pfam" id="PF07690">
    <property type="entry name" value="MFS_1"/>
    <property type="match status" value="1"/>
</dbReference>
<evidence type="ECO:0000313" key="6">
    <source>
        <dbReference type="EMBL" id="SPD27988.1"/>
    </source>
</evidence>
<keyword evidence="3 5" id="KW-1133">Transmembrane helix</keyword>
<evidence type="ECO:0000256" key="5">
    <source>
        <dbReference type="SAM" id="Phobius"/>
    </source>
</evidence>
<keyword evidence="4 5" id="KW-0472">Membrane</keyword>